<evidence type="ECO:0000313" key="4">
    <source>
        <dbReference type="Proteomes" id="UP000655225"/>
    </source>
</evidence>
<gene>
    <name evidence="3" type="ORF">HHK36_030625</name>
</gene>
<feature type="compositionally biased region" description="Basic and acidic residues" evidence="2">
    <location>
        <begin position="51"/>
        <end position="71"/>
    </location>
</feature>
<comment type="caution">
    <text evidence="3">The sequence shown here is derived from an EMBL/GenBank/DDBJ whole genome shotgun (WGS) entry which is preliminary data.</text>
</comment>
<dbReference type="AlphaFoldDB" id="A0A834YCW7"/>
<dbReference type="EMBL" id="JABCRI010000024">
    <property type="protein sequence ID" value="KAF8377250.1"/>
    <property type="molecule type" value="Genomic_DNA"/>
</dbReference>
<feature type="coiled-coil region" evidence="1">
    <location>
        <begin position="170"/>
        <end position="197"/>
    </location>
</feature>
<evidence type="ECO:0000256" key="2">
    <source>
        <dbReference type="SAM" id="MobiDB-lite"/>
    </source>
</evidence>
<reference evidence="3 4" key="1">
    <citation type="submission" date="2020-04" db="EMBL/GenBank/DDBJ databases">
        <title>Plant Genome Project.</title>
        <authorList>
            <person name="Zhang R.-G."/>
        </authorList>
    </citation>
    <scope>NUCLEOTIDE SEQUENCE [LARGE SCALE GENOMIC DNA]</scope>
    <source>
        <strain evidence="3">YNK0</strain>
        <tissue evidence="3">Leaf</tissue>
    </source>
</reference>
<protein>
    <submittedName>
        <fullName evidence="3">Uncharacterized protein</fullName>
    </submittedName>
</protein>
<dbReference type="PANTHER" id="PTHR48441">
    <property type="match status" value="1"/>
</dbReference>
<dbReference type="PANTHER" id="PTHR48441:SF1">
    <property type="entry name" value="NT-3"/>
    <property type="match status" value="1"/>
</dbReference>
<proteinExistence type="predicted"/>
<sequence>MQGSGRRSAGRWLEQLNQRRNEDEVMVAETNQSSPEKMVTTTEMTRLIELAGRDEQRSRSRSRKEGEEMDGKTNLIDETGIDEELDYPGAALNSPEKMDDLEKIRKDDDGPLWSAGEGRSPDCNPTERGEFELLDGGLVNSAKSIDKDVKVLKAKLSDDGVLDMSLKAKLVERQGKVDQLEESRKALEKERFDKELNNVKFEVESKRRGLEARQRKVEDVVVEANNTTLKINSVKNSRAATQQELGHKCEEIVNEFHQYSGSIGVMLPRIEAELGVNPGSFFAFSGKSFFFFCKTPSLGHFPAEIPAKFVVFRQNSLHEHERVSSEPAVQMENNQGPVQIKVYQSSLTCAWETLTALLTSALVSAQVSSH</sequence>
<keyword evidence="1" id="KW-0175">Coiled coil</keyword>
<feature type="region of interest" description="Disordered" evidence="2">
    <location>
        <begin position="1"/>
        <end position="73"/>
    </location>
</feature>
<evidence type="ECO:0000313" key="3">
    <source>
        <dbReference type="EMBL" id="KAF8377250.1"/>
    </source>
</evidence>
<organism evidence="3 4">
    <name type="scientific">Tetracentron sinense</name>
    <name type="common">Spur-leaf</name>
    <dbReference type="NCBI Taxonomy" id="13715"/>
    <lineage>
        <taxon>Eukaryota</taxon>
        <taxon>Viridiplantae</taxon>
        <taxon>Streptophyta</taxon>
        <taxon>Embryophyta</taxon>
        <taxon>Tracheophyta</taxon>
        <taxon>Spermatophyta</taxon>
        <taxon>Magnoliopsida</taxon>
        <taxon>Trochodendrales</taxon>
        <taxon>Trochodendraceae</taxon>
        <taxon>Tetracentron</taxon>
    </lineage>
</organism>
<evidence type="ECO:0000256" key="1">
    <source>
        <dbReference type="SAM" id="Coils"/>
    </source>
</evidence>
<dbReference type="OrthoDB" id="8194677at2759"/>
<dbReference type="Proteomes" id="UP000655225">
    <property type="component" value="Unassembled WGS sequence"/>
</dbReference>
<feature type="region of interest" description="Disordered" evidence="2">
    <location>
        <begin position="106"/>
        <end position="125"/>
    </location>
</feature>
<name>A0A834YCW7_TETSI</name>
<feature type="compositionally biased region" description="Polar residues" evidence="2">
    <location>
        <begin position="29"/>
        <end position="44"/>
    </location>
</feature>
<keyword evidence="4" id="KW-1185">Reference proteome</keyword>
<accession>A0A834YCW7</accession>